<organism evidence="3 4">
    <name type="scientific">Trichormus variabilis N2B</name>
    <dbReference type="NCBI Taxonomy" id="2681315"/>
    <lineage>
        <taxon>Bacteria</taxon>
        <taxon>Bacillati</taxon>
        <taxon>Cyanobacteriota</taxon>
        <taxon>Cyanophyceae</taxon>
        <taxon>Nostocales</taxon>
        <taxon>Nostocaceae</taxon>
        <taxon>Trichormus</taxon>
    </lineage>
</organism>
<dbReference type="SUPFAM" id="SSF52777">
    <property type="entry name" value="CoA-dependent acyltransferases"/>
    <property type="match status" value="2"/>
</dbReference>
<sequence length="722" mass="82256">MLNTIEGFELSPQQKRLWLLQQNSSAYRVQLAISITGNLDVAILKSAFDKLINKHEILRTRFHKIPNFKFPIQCICDRPHIYWQEIDLTSLAWEQQQDRITELFESEKYYYLNLQSETVMRCYLLSLSPQQHTLILTLPALCADSKTLNNLVQEISNFYSQTAHHDVNEPPIQYTQFAAWQNEIIADTDIGREYWQEHEIDKFLGLKLPLENQATVKSEFQPQSLAIQLSPDLVAQIKAFVQKCKTSTSEFLLTCFAILLSRITQQPDIAITVLFDGRSHESLQSAFGLFAKYLPIHFLNENDYNFYQALQAIAQSATEVNVRQDYFSWEQIFPELENIEERSPLFCFEFEQLQHDYINNELSFTIAQKYVCLEPFKIKLSCFEQADTITTEFHYNSTLFSADSIAILAGQFQTLLTNIIHQSNIAISELPILSPIEKQLLTNWNNTQTEYSQDKCIHQLFAAQVEQTPDKIAVVFQDQQLTYQELNSQANQLAHYLQALGVTADVPVGIYLERSLDMVVGLLAILKAGGAYVPLDPTYPQERLAFMLADTQISVLLTHKKLVEGITQDALHIICLDEDRELIKSQNSENLANQVTADNLAYIIYTSGSTGKPKGISLAHRPLINLLQWHNSTLLTGVRTLQFASLSFDASFHEIFATLLSGGTLFIASEELRVDVIKLGKYISAQSIEKVIIPVVVLQQLAEFVGDFGIAPLHIEMLQHLQ</sequence>
<dbReference type="SUPFAM" id="SSF56801">
    <property type="entry name" value="Acetyl-CoA synthetase-like"/>
    <property type="match status" value="1"/>
</dbReference>
<feature type="domain" description="AMP-dependent synthetase/ligase" evidence="1">
    <location>
        <begin position="461"/>
        <end position="703"/>
    </location>
</feature>
<dbReference type="PANTHER" id="PTHR45527">
    <property type="entry name" value="NONRIBOSOMAL PEPTIDE SYNTHETASE"/>
    <property type="match status" value="1"/>
</dbReference>
<evidence type="ECO:0000259" key="1">
    <source>
        <dbReference type="Pfam" id="PF00501"/>
    </source>
</evidence>
<dbReference type="Proteomes" id="UP000570851">
    <property type="component" value="Unassembled WGS sequence"/>
</dbReference>
<dbReference type="Gene3D" id="3.40.50.980">
    <property type="match status" value="2"/>
</dbReference>
<dbReference type="Gene3D" id="3.30.559.10">
    <property type="entry name" value="Chloramphenicol acetyltransferase-like domain"/>
    <property type="match status" value="1"/>
</dbReference>
<geneLocation type="plasmid" evidence="3">
    <name>pN2B-C</name>
</geneLocation>
<dbReference type="Pfam" id="PF00501">
    <property type="entry name" value="AMP-binding"/>
    <property type="match status" value="1"/>
</dbReference>
<keyword evidence="4" id="KW-1185">Reference proteome</keyword>
<dbReference type="InterPro" id="IPR023213">
    <property type="entry name" value="CAT-like_dom_sf"/>
</dbReference>
<keyword evidence="3" id="KW-0614">Plasmid</keyword>
<reference evidence="3 4" key="1">
    <citation type="submission" date="2019-11" db="EMBL/GenBank/DDBJ databases">
        <title>Comparison of genomes from free-living endosymbiotic cyanobacteria isolated from Azolla.</title>
        <authorList>
            <person name="Thiel T."/>
            <person name="Pratte B."/>
        </authorList>
    </citation>
    <scope>NUCLEOTIDE SEQUENCE [LARGE SCALE GENOMIC DNA]</scope>
    <source>
        <strain evidence="3 4">N2B</strain>
        <plasmid evidence="3">pN2B-C</plasmid>
    </source>
</reference>
<dbReference type="Gene3D" id="3.30.559.30">
    <property type="entry name" value="Nonribosomal peptide synthetase, condensation domain"/>
    <property type="match status" value="1"/>
</dbReference>
<dbReference type="InterPro" id="IPR001242">
    <property type="entry name" value="Condensation_dom"/>
</dbReference>
<evidence type="ECO:0000313" key="3">
    <source>
        <dbReference type="EMBL" id="MBC1305999.1"/>
    </source>
</evidence>
<comment type="caution">
    <text evidence="3">The sequence shown here is derived from an EMBL/GenBank/DDBJ whole genome shotgun (WGS) entry which is preliminary data.</text>
</comment>
<accession>A0ABR6SHX5</accession>
<evidence type="ECO:0000259" key="2">
    <source>
        <dbReference type="Pfam" id="PF00668"/>
    </source>
</evidence>
<evidence type="ECO:0000313" key="4">
    <source>
        <dbReference type="Proteomes" id="UP000570851"/>
    </source>
</evidence>
<dbReference type="InterPro" id="IPR000873">
    <property type="entry name" value="AMP-dep_synth/lig_dom"/>
</dbReference>
<dbReference type="Pfam" id="PF00668">
    <property type="entry name" value="Condensation"/>
    <property type="match status" value="1"/>
</dbReference>
<feature type="domain" description="Condensation" evidence="2">
    <location>
        <begin position="9"/>
        <end position="441"/>
    </location>
</feature>
<dbReference type="PRINTS" id="PR00154">
    <property type="entry name" value="AMPBINDING"/>
</dbReference>
<dbReference type="InterPro" id="IPR020845">
    <property type="entry name" value="AMP-binding_CS"/>
</dbReference>
<dbReference type="PANTHER" id="PTHR45527:SF1">
    <property type="entry name" value="FATTY ACID SYNTHASE"/>
    <property type="match status" value="1"/>
</dbReference>
<name>A0ABR6SHX5_ANAVA</name>
<protein>
    <submittedName>
        <fullName evidence="3">AMP-binding protein</fullName>
    </submittedName>
</protein>
<dbReference type="PROSITE" id="PS00455">
    <property type="entry name" value="AMP_BINDING"/>
    <property type="match status" value="1"/>
</dbReference>
<dbReference type="InterPro" id="IPR020459">
    <property type="entry name" value="AMP-binding"/>
</dbReference>
<dbReference type="EMBL" id="JACKZP010000306">
    <property type="protein sequence ID" value="MBC1305999.1"/>
    <property type="molecule type" value="Genomic_DNA"/>
</dbReference>
<proteinExistence type="predicted"/>
<gene>
    <name evidence="3" type="ORF">GNE12_29440</name>
</gene>